<dbReference type="OrthoDB" id="3795607at2759"/>
<accession>A0A4Z1H793</accession>
<name>A0A4Z1H793_9HELO</name>
<dbReference type="Proteomes" id="UP000297452">
    <property type="component" value="Unassembled WGS sequence"/>
</dbReference>
<sequence>MDLNIKYKWSGAIPIEESTDVCLKTTSCPYESYHSGLSELDRQELLTRFNSGGSTRRDDDIDEAIGIRAAQLLR</sequence>
<organism evidence="1 2">
    <name type="scientific">Botryotinia narcissicola</name>
    <dbReference type="NCBI Taxonomy" id="278944"/>
    <lineage>
        <taxon>Eukaryota</taxon>
        <taxon>Fungi</taxon>
        <taxon>Dikarya</taxon>
        <taxon>Ascomycota</taxon>
        <taxon>Pezizomycotina</taxon>
        <taxon>Leotiomycetes</taxon>
        <taxon>Helotiales</taxon>
        <taxon>Sclerotiniaceae</taxon>
        <taxon>Botryotinia</taxon>
    </lineage>
</organism>
<dbReference type="AlphaFoldDB" id="A0A4Z1H793"/>
<evidence type="ECO:0000313" key="2">
    <source>
        <dbReference type="Proteomes" id="UP000297452"/>
    </source>
</evidence>
<reference evidence="1 2" key="1">
    <citation type="submission" date="2017-12" db="EMBL/GenBank/DDBJ databases">
        <title>Comparative genomics of Botrytis spp.</title>
        <authorList>
            <person name="Valero-Jimenez C.A."/>
            <person name="Tapia P."/>
            <person name="Veloso J."/>
            <person name="Silva-Moreno E."/>
            <person name="Staats M."/>
            <person name="Valdes J.H."/>
            <person name="Van Kan J.A.L."/>
        </authorList>
    </citation>
    <scope>NUCLEOTIDE SEQUENCE [LARGE SCALE GENOMIC DNA]</scope>
    <source>
        <strain evidence="1 2">MUCL2120</strain>
    </source>
</reference>
<proteinExistence type="predicted"/>
<comment type="caution">
    <text evidence="1">The sequence shown here is derived from an EMBL/GenBank/DDBJ whole genome shotgun (WGS) entry which is preliminary data.</text>
</comment>
<gene>
    <name evidence="1" type="ORF">BOTNAR_0720g00010</name>
</gene>
<dbReference type="EMBL" id="PQXJ01000717">
    <property type="protein sequence ID" value="TGO44926.1"/>
    <property type="molecule type" value="Genomic_DNA"/>
</dbReference>
<keyword evidence="2" id="KW-1185">Reference proteome</keyword>
<evidence type="ECO:0000313" key="1">
    <source>
        <dbReference type="EMBL" id="TGO44926.1"/>
    </source>
</evidence>
<protein>
    <submittedName>
        <fullName evidence="1">Uncharacterized protein</fullName>
    </submittedName>
</protein>